<reference evidence="2 3" key="1">
    <citation type="journal article" date="2018" name="Microbiome">
        <title>Fine metagenomic profile of the Mediterranean stratified and mixed water columns revealed by assembly and recruitment.</title>
        <authorList>
            <person name="Haro-Moreno J.M."/>
            <person name="Lopez-Perez M."/>
            <person name="De La Torre J.R."/>
            <person name="Picazo A."/>
            <person name="Camacho A."/>
            <person name="Rodriguez-Valera F."/>
        </authorList>
    </citation>
    <scope>NUCLEOTIDE SEQUENCE [LARGE SCALE GENOMIC DNA]</scope>
    <source>
        <strain evidence="2">MED-G57</strain>
    </source>
</reference>
<evidence type="ECO:0000313" key="2">
    <source>
        <dbReference type="EMBL" id="RCL74631.1"/>
    </source>
</evidence>
<feature type="domain" description="Amine oxidase" evidence="1">
    <location>
        <begin position="14"/>
        <end position="269"/>
    </location>
</feature>
<comment type="caution">
    <text evidence="2">The sequence shown here is derived from an EMBL/GenBank/DDBJ whole genome shotgun (WGS) entry which is preliminary data.</text>
</comment>
<dbReference type="SUPFAM" id="SSF51905">
    <property type="entry name" value="FAD/NAD(P)-binding domain"/>
    <property type="match status" value="1"/>
</dbReference>
<protein>
    <submittedName>
        <fullName evidence="2">FAD-dependent oxidoreductase</fullName>
    </submittedName>
</protein>
<dbReference type="InterPro" id="IPR002937">
    <property type="entry name" value="Amino_oxidase"/>
</dbReference>
<dbReference type="GO" id="GO:0016491">
    <property type="term" value="F:oxidoreductase activity"/>
    <property type="evidence" value="ECO:0007669"/>
    <property type="project" value="InterPro"/>
</dbReference>
<dbReference type="Pfam" id="PF01593">
    <property type="entry name" value="Amino_oxidase"/>
    <property type="match status" value="1"/>
</dbReference>
<dbReference type="InterPro" id="IPR050464">
    <property type="entry name" value="Zeta_carotene_desat/Oxidored"/>
</dbReference>
<sequence length="434" mass="49975">MSITEKIGIIGGGISGLSAAWHLSKDSEVVLFEKNSYLGGHAHTVEVKDVDNIVNIDTGFMVYNDENYPNLIKLFENLKIDSYSSDMSFSLSVDSLNYEYSGSGLTGYFGQIKNLFNLNHWKQLFYIRKFYLNAEKNIRKHASNSTLREFLIAEKYSEYFIQNHVIPMCSAIWSCSPEKMLDYPALDFVRFFANHGLFKLSKRPLWKSIIGGSVKYVDGIVNSSSFVTKLNTEIIAIKKNKNKYEISTGDEEKETFDKLIFATPANESYKIIQSFDSELAEILANFEYQENVAILHNDSSQMPKTKKLWSSWNYIKKDNSKNSKNLSITYWLNSIQKLKTNLNFFLTLNPYSQIKEESIHKVIRFSHPIFDTKNRILKNEIIKKQGKNNIWICGSFLGYGFHEDGIQSGLLVAEDISKRNRPWTTDQSWNRLAN</sequence>
<accession>A0A368DTU2</accession>
<dbReference type="PANTHER" id="PTHR42923">
    <property type="entry name" value="PROTOPORPHYRINOGEN OXIDASE"/>
    <property type="match status" value="1"/>
</dbReference>
<dbReference type="Gene3D" id="3.50.50.60">
    <property type="entry name" value="FAD/NAD(P)-binding domain"/>
    <property type="match status" value="1"/>
</dbReference>
<dbReference type="EMBL" id="QOQD01000001">
    <property type="protein sequence ID" value="RCL74631.1"/>
    <property type="molecule type" value="Genomic_DNA"/>
</dbReference>
<evidence type="ECO:0000259" key="1">
    <source>
        <dbReference type="Pfam" id="PF01593"/>
    </source>
</evidence>
<dbReference type="PANTHER" id="PTHR42923:SF17">
    <property type="entry name" value="AMINE OXIDASE DOMAIN-CONTAINING PROTEIN"/>
    <property type="match status" value="1"/>
</dbReference>
<dbReference type="Proteomes" id="UP000253570">
    <property type="component" value="Unassembled WGS sequence"/>
</dbReference>
<organism evidence="2 3">
    <name type="scientific">PS1 clade bacterium</name>
    <dbReference type="NCBI Taxonomy" id="2175152"/>
    <lineage>
        <taxon>Bacteria</taxon>
        <taxon>Pseudomonadati</taxon>
        <taxon>Pseudomonadota</taxon>
        <taxon>Alphaproteobacteria</taxon>
        <taxon>PS1 clade</taxon>
    </lineage>
</organism>
<dbReference type="AlphaFoldDB" id="A0A368DTU2"/>
<name>A0A368DTU2_9PROT</name>
<proteinExistence type="predicted"/>
<gene>
    <name evidence="2" type="ORF">DBW71_00350</name>
</gene>
<evidence type="ECO:0000313" key="3">
    <source>
        <dbReference type="Proteomes" id="UP000253570"/>
    </source>
</evidence>
<dbReference type="InterPro" id="IPR036188">
    <property type="entry name" value="FAD/NAD-bd_sf"/>
</dbReference>